<dbReference type="PROSITE" id="PS00061">
    <property type="entry name" value="ADH_SHORT"/>
    <property type="match status" value="1"/>
</dbReference>
<gene>
    <name evidence="4" type="primary">fabG8</name>
    <name evidence="4" type="ORF">R1CP_36765</name>
</gene>
<accession>A0A1B1KH87</accession>
<dbReference type="CDD" id="cd05233">
    <property type="entry name" value="SDR_c"/>
    <property type="match status" value="1"/>
</dbReference>
<reference evidence="4 5" key="1">
    <citation type="submission" date="2014-07" db="EMBL/GenBank/DDBJ databases">
        <authorList>
            <person name="Zhang J.E."/>
            <person name="Yang H."/>
            <person name="Guo J."/>
            <person name="Deng Z."/>
            <person name="Luo H."/>
            <person name="Luo M."/>
            <person name="Zhao B."/>
        </authorList>
    </citation>
    <scope>NUCLEOTIDE SEQUENCE [LARGE SCALE GENOMIC DNA]</scope>
    <source>
        <strain evidence="4 5">1CP</strain>
        <plasmid evidence="5">Plasmid pr1cp1</plasmid>
    </source>
</reference>
<dbReference type="InterPro" id="IPR002347">
    <property type="entry name" value="SDR_fam"/>
</dbReference>
<keyword evidence="2" id="KW-0560">Oxidoreductase</keyword>
<dbReference type="Pfam" id="PF13561">
    <property type="entry name" value="adh_short_C2"/>
    <property type="match status" value="1"/>
</dbReference>
<dbReference type="FunFam" id="3.40.50.720:FF:000084">
    <property type="entry name" value="Short-chain dehydrogenase reductase"/>
    <property type="match status" value="1"/>
</dbReference>
<dbReference type="Proteomes" id="UP000186108">
    <property type="component" value="Plasmid pR1CP1"/>
</dbReference>
<dbReference type="SMART" id="SM00822">
    <property type="entry name" value="PKS_KR"/>
    <property type="match status" value="1"/>
</dbReference>
<evidence type="ECO:0000256" key="1">
    <source>
        <dbReference type="ARBA" id="ARBA00006484"/>
    </source>
</evidence>
<evidence type="ECO:0000259" key="3">
    <source>
        <dbReference type="SMART" id="SM00822"/>
    </source>
</evidence>
<dbReference type="PANTHER" id="PTHR42760:SF40">
    <property type="entry name" value="3-OXOACYL-[ACYL-CARRIER-PROTEIN] REDUCTASE, CHLOROPLASTIC"/>
    <property type="match status" value="1"/>
</dbReference>
<dbReference type="RefSeq" id="WP_065493504.1">
    <property type="nucleotide sequence ID" value="NZ_CP009112.1"/>
</dbReference>
<sequence length="260" mass="26873">MGTRLDLNGKSAVVTGGSRGIGRAVAITLADAGARVTIADRSDALRNDGLSTSDVIRSRGGHAESVLLDISSSPEVDATMNDIAGRHGIDILVNNAGTIVSGTVAETSDESWRAIFSVNVDGTFYCTRAAIRHMLNRGAGGKIVNIASVSGLRANQGFAAYCAAKGALINFSRQVGIDYGAQGINVNAVAPGFVETEMTAMYDASIRHALEAQTPNGKWATPQQIADTVLFLSSGLSDHLCGEVIAVDGGWLVGTPVQVG</sequence>
<dbReference type="InterPro" id="IPR020904">
    <property type="entry name" value="Sc_DH/Rdtase_CS"/>
</dbReference>
<dbReference type="PANTHER" id="PTHR42760">
    <property type="entry name" value="SHORT-CHAIN DEHYDROGENASES/REDUCTASES FAMILY MEMBER"/>
    <property type="match status" value="1"/>
</dbReference>
<dbReference type="GO" id="GO:0030497">
    <property type="term" value="P:fatty acid elongation"/>
    <property type="evidence" value="ECO:0007669"/>
    <property type="project" value="TreeGrafter"/>
</dbReference>
<dbReference type="InterPro" id="IPR057326">
    <property type="entry name" value="KR_dom"/>
</dbReference>
<evidence type="ECO:0000256" key="2">
    <source>
        <dbReference type="ARBA" id="ARBA00023002"/>
    </source>
</evidence>
<dbReference type="SMR" id="A0A1B1KH87"/>
<proteinExistence type="inferred from homology"/>
<dbReference type="AlphaFoldDB" id="A0A1B1KH87"/>
<dbReference type="Gene3D" id="3.40.50.720">
    <property type="entry name" value="NAD(P)-binding Rossmann-like Domain"/>
    <property type="match status" value="1"/>
</dbReference>
<keyword evidence="4" id="KW-0614">Plasmid</keyword>
<dbReference type="EMBL" id="CP009112">
    <property type="protein sequence ID" value="ANS31959.1"/>
    <property type="molecule type" value="Genomic_DNA"/>
</dbReference>
<comment type="similarity">
    <text evidence="1">Belongs to the short-chain dehydrogenases/reductases (SDR) family.</text>
</comment>
<organism evidence="4 5">
    <name type="scientific">Rhodococcus opacus</name>
    <name type="common">Nocardia opaca</name>
    <dbReference type="NCBI Taxonomy" id="37919"/>
    <lineage>
        <taxon>Bacteria</taxon>
        <taxon>Bacillati</taxon>
        <taxon>Actinomycetota</taxon>
        <taxon>Actinomycetes</taxon>
        <taxon>Mycobacteriales</taxon>
        <taxon>Nocardiaceae</taxon>
        <taxon>Rhodococcus</taxon>
    </lineage>
</organism>
<dbReference type="PRINTS" id="PR00080">
    <property type="entry name" value="SDRFAMILY"/>
</dbReference>
<dbReference type="InterPro" id="IPR036291">
    <property type="entry name" value="NAD(P)-bd_dom_sf"/>
</dbReference>
<evidence type="ECO:0000313" key="4">
    <source>
        <dbReference type="EMBL" id="ANS31959.1"/>
    </source>
</evidence>
<protein>
    <submittedName>
        <fullName evidence="4">3-oxoacyl-[acyl-carrier protein] reductase</fullName>
    </submittedName>
</protein>
<feature type="domain" description="Ketoreductase" evidence="3">
    <location>
        <begin position="10"/>
        <end position="192"/>
    </location>
</feature>
<dbReference type="PRINTS" id="PR00081">
    <property type="entry name" value="GDHRDH"/>
</dbReference>
<evidence type="ECO:0000313" key="5">
    <source>
        <dbReference type="Proteomes" id="UP000186108"/>
    </source>
</evidence>
<dbReference type="SUPFAM" id="SSF51735">
    <property type="entry name" value="NAD(P)-binding Rossmann-fold domains"/>
    <property type="match status" value="1"/>
</dbReference>
<geneLocation type="plasmid" evidence="5">
    <name>pr1cp1</name>
</geneLocation>
<dbReference type="GO" id="GO:0016616">
    <property type="term" value="F:oxidoreductase activity, acting on the CH-OH group of donors, NAD or NADP as acceptor"/>
    <property type="evidence" value="ECO:0007669"/>
    <property type="project" value="TreeGrafter"/>
</dbReference>
<name>A0A1B1KH87_RHOOP</name>